<dbReference type="STRING" id="1108050.A0A0B7F3U9"/>
<evidence type="ECO:0000313" key="3">
    <source>
        <dbReference type="EMBL" id="CEL51589.1"/>
    </source>
</evidence>
<dbReference type="AlphaFoldDB" id="A0A0B7F3U9"/>
<keyword evidence="2" id="KW-0812">Transmembrane</keyword>
<evidence type="ECO:0000256" key="2">
    <source>
        <dbReference type="SAM" id="Phobius"/>
    </source>
</evidence>
<proteinExistence type="predicted"/>
<evidence type="ECO:0008006" key="5">
    <source>
        <dbReference type="Google" id="ProtNLM"/>
    </source>
</evidence>
<dbReference type="EMBL" id="LN679100">
    <property type="protein sequence ID" value="CEL51589.1"/>
    <property type="molecule type" value="Genomic_DNA"/>
</dbReference>
<keyword evidence="4" id="KW-1185">Reference proteome</keyword>
<feature type="compositionally biased region" description="Low complexity" evidence="1">
    <location>
        <begin position="20"/>
        <end position="52"/>
    </location>
</feature>
<gene>
    <name evidence="3" type="ORF">RSOLAG1IB_00124</name>
</gene>
<feature type="region of interest" description="Disordered" evidence="1">
    <location>
        <begin position="1"/>
        <end position="81"/>
    </location>
</feature>
<keyword evidence="2" id="KW-1133">Transmembrane helix</keyword>
<feature type="region of interest" description="Disordered" evidence="1">
    <location>
        <begin position="140"/>
        <end position="170"/>
    </location>
</feature>
<feature type="region of interest" description="Disordered" evidence="1">
    <location>
        <begin position="300"/>
        <end position="324"/>
    </location>
</feature>
<name>A0A0B7F3U9_THACB</name>
<feature type="region of interest" description="Disordered" evidence="1">
    <location>
        <begin position="353"/>
        <end position="378"/>
    </location>
</feature>
<sequence length="491" mass="51563">MGEFPEPAIQGSPVAESIFAPATSTSASASASEPIQSISSSPSTESLSQSETKTSVPPISTLVTSNLETSSSLAPSTVEPDTTELSTAVETWTSAPVTKLPPFTSIAKYDSAAKPTSSSQATSAQTPQSTFVQIITPASAPAPSSTISRHTSVSSNVVTGASVSSETSSTTKVVTRPIITPTFTQPPPLANTTPTANSHLSLGAIVGIVIMIVIALAITGVCIILGPRRALRKIGINANRDEETIDYEEWEHTHRGSGRWTGRPASIGVNSDWWKSSTGALPTRPSTVTLGGPGIAGIGAGRGTGMDNSPASPAPRRISERRTEERGAVRSGWFATSMVRGASLLSLGSLVRPPVESTNSRGSERMSRMGTGGSAGKRFQELYRRERASGSSNPTKPSEPTEYLATINEMGQRQPSGIGQRRVPGEMSNYRPRSAAAKVRRPSRLASSYVPDIVVQDTTLPNLSSLSSVTHESSGRGYDADAEVERYPRVI</sequence>
<dbReference type="Proteomes" id="UP000059188">
    <property type="component" value="Unassembled WGS sequence"/>
</dbReference>
<protein>
    <recommendedName>
        <fullName evidence="5">Transmembrane protein</fullName>
    </recommendedName>
</protein>
<evidence type="ECO:0000313" key="4">
    <source>
        <dbReference type="Proteomes" id="UP000059188"/>
    </source>
</evidence>
<reference evidence="3 4" key="1">
    <citation type="submission" date="2014-11" db="EMBL/GenBank/DDBJ databases">
        <authorList>
            <person name="Wibberg Daniel"/>
        </authorList>
    </citation>
    <scope>NUCLEOTIDE SEQUENCE [LARGE SCALE GENOMIC DNA]</scope>
    <source>
        <strain evidence="3">Rhizoctonia solani AG1-IB 7/3/14</strain>
    </source>
</reference>
<organism evidence="3 4">
    <name type="scientific">Thanatephorus cucumeris (strain AG1-IB / isolate 7/3/14)</name>
    <name type="common">Lettuce bottom rot fungus</name>
    <name type="synonym">Rhizoctonia solani</name>
    <dbReference type="NCBI Taxonomy" id="1108050"/>
    <lineage>
        <taxon>Eukaryota</taxon>
        <taxon>Fungi</taxon>
        <taxon>Dikarya</taxon>
        <taxon>Basidiomycota</taxon>
        <taxon>Agaricomycotina</taxon>
        <taxon>Agaricomycetes</taxon>
        <taxon>Cantharellales</taxon>
        <taxon>Ceratobasidiaceae</taxon>
        <taxon>Rhizoctonia</taxon>
        <taxon>Rhizoctonia solani AG-1</taxon>
    </lineage>
</organism>
<keyword evidence="2" id="KW-0472">Membrane</keyword>
<feature type="region of interest" description="Disordered" evidence="1">
    <location>
        <begin position="413"/>
        <end position="436"/>
    </location>
</feature>
<feature type="region of interest" description="Disordered" evidence="1">
    <location>
        <begin position="463"/>
        <end position="491"/>
    </location>
</feature>
<feature type="transmembrane region" description="Helical" evidence="2">
    <location>
        <begin position="200"/>
        <end position="225"/>
    </location>
</feature>
<feature type="compositionally biased region" description="Polar residues" evidence="1">
    <location>
        <begin position="53"/>
        <end position="81"/>
    </location>
</feature>
<evidence type="ECO:0000256" key="1">
    <source>
        <dbReference type="SAM" id="MobiDB-lite"/>
    </source>
</evidence>
<accession>A0A0B7F3U9</accession>
<dbReference type="OrthoDB" id="3252964at2759"/>